<dbReference type="WBParaSite" id="MCU_014447-RA">
    <property type="protein sequence ID" value="MCU_014447-RA"/>
    <property type="gene ID" value="MCU_014447"/>
</dbReference>
<evidence type="ECO:0000313" key="1">
    <source>
        <dbReference type="WBParaSite" id="MCU_014447-RA"/>
    </source>
</evidence>
<sequence>MPKNRDIEAYSTTYSTLNDRRQMHPPSQYFLNQQVVVQCQQVYTQQALSETSN</sequence>
<organism evidence="1">
    <name type="scientific">Mesocestoides corti</name>
    <name type="common">Flatworm</name>
    <dbReference type="NCBI Taxonomy" id="53468"/>
    <lineage>
        <taxon>Eukaryota</taxon>
        <taxon>Metazoa</taxon>
        <taxon>Spiralia</taxon>
        <taxon>Lophotrochozoa</taxon>
        <taxon>Platyhelminthes</taxon>
        <taxon>Cestoda</taxon>
        <taxon>Eucestoda</taxon>
        <taxon>Cyclophyllidea</taxon>
        <taxon>Mesocestoididae</taxon>
        <taxon>Mesocestoides</taxon>
    </lineage>
</organism>
<reference evidence="1" key="1">
    <citation type="submission" date="2019-11" db="UniProtKB">
        <authorList>
            <consortium name="WormBaseParasite"/>
        </authorList>
    </citation>
    <scope>IDENTIFICATION</scope>
</reference>
<accession>A0A5K3G1A7</accession>
<proteinExistence type="predicted"/>
<name>A0A5K3G1A7_MESCO</name>
<dbReference type="AlphaFoldDB" id="A0A5K3G1A7"/>
<protein>
    <submittedName>
        <fullName evidence="1">Uncharacterized protein</fullName>
    </submittedName>
</protein>